<dbReference type="InterPro" id="IPR000477">
    <property type="entry name" value="RT_dom"/>
</dbReference>
<organism evidence="2">
    <name type="scientific">Dendroctonus ponderosae</name>
    <name type="common">Mountain pine beetle</name>
    <dbReference type="NCBI Taxonomy" id="77166"/>
    <lineage>
        <taxon>Eukaryota</taxon>
        <taxon>Metazoa</taxon>
        <taxon>Ecdysozoa</taxon>
        <taxon>Arthropoda</taxon>
        <taxon>Hexapoda</taxon>
        <taxon>Insecta</taxon>
        <taxon>Pterygota</taxon>
        <taxon>Neoptera</taxon>
        <taxon>Endopterygota</taxon>
        <taxon>Coleoptera</taxon>
        <taxon>Polyphaga</taxon>
        <taxon>Cucujiformia</taxon>
        <taxon>Curculionidae</taxon>
        <taxon>Scolytinae</taxon>
        <taxon>Dendroctonus</taxon>
    </lineage>
</organism>
<evidence type="ECO:0000259" key="1">
    <source>
        <dbReference type="Pfam" id="PF00078"/>
    </source>
</evidence>
<sequence>MAWGTHVWNGGISHPGWRFRESSGLPDGNYISADENHKFGFRGKPFTELQLLRIVEGCAKEMNQKRTTGILPLDVERAFDRVWRKGLIYKMAKTGISKKMCQLIDSCICKRTFSVKVENYGQRTEAQKLECRKERDIPRTSNTTLALFADDTALMSSSWRKEHVRRNLQLAADELQKWFIKWKVKVNATKSQAILIGRKCDRIVGNINLGGANNIRYLGVVLDTRLTWRQHMTTAINKAKASTAMLHPLLNRRSQMSVRNKLLLIKSVIRPAMTYPSTVWGYAAKTYLRQLQATENKLLRMAIDAPWFVRNTQIYRDLKWEPLRDFLQRKAASTFEKAENHPFVELRNAVDYSPEDAGPRKKRPRHQMAQQGNR</sequence>
<feature type="non-terminal residue" evidence="2">
    <location>
        <position position="1"/>
    </location>
</feature>
<dbReference type="EMBL" id="KB741033">
    <property type="protein sequence ID" value="ENN74747.1"/>
    <property type="molecule type" value="Genomic_DNA"/>
</dbReference>
<protein>
    <recommendedName>
        <fullName evidence="1">Reverse transcriptase domain-containing protein</fullName>
    </recommendedName>
</protein>
<dbReference type="AlphaFoldDB" id="N6U832"/>
<dbReference type="HOGENOM" id="CLU_000680_4_0_1"/>
<dbReference type="Pfam" id="PF00078">
    <property type="entry name" value="RVT_1"/>
    <property type="match status" value="1"/>
</dbReference>
<dbReference type="PANTHER" id="PTHR33332">
    <property type="entry name" value="REVERSE TRANSCRIPTASE DOMAIN-CONTAINING PROTEIN"/>
    <property type="match status" value="1"/>
</dbReference>
<gene>
    <name evidence="2" type="ORF">YQE_08685</name>
</gene>
<name>N6U832_DENPD</name>
<reference evidence="2" key="1">
    <citation type="journal article" date="2013" name="Genome Biol.">
        <title>Draft genome of the mountain pine beetle, Dendroctonus ponderosae Hopkins, a major forest pest.</title>
        <authorList>
            <person name="Keeling C.I."/>
            <person name="Yuen M.M."/>
            <person name="Liao N.Y."/>
            <person name="Docking T.R."/>
            <person name="Chan S.K."/>
            <person name="Taylor G.A."/>
            <person name="Palmquist D.L."/>
            <person name="Jackman S.D."/>
            <person name="Nguyen A."/>
            <person name="Li M."/>
            <person name="Henderson H."/>
            <person name="Janes J.K."/>
            <person name="Zhao Y."/>
            <person name="Pandoh P."/>
            <person name="Moore R."/>
            <person name="Sperling F.A."/>
            <person name="Huber D.P."/>
            <person name="Birol I."/>
            <person name="Jones S.J."/>
            <person name="Bohlmann J."/>
        </authorList>
    </citation>
    <scope>NUCLEOTIDE SEQUENCE</scope>
</reference>
<evidence type="ECO:0000313" key="2">
    <source>
        <dbReference type="EMBL" id="ENN74747.1"/>
    </source>
</evidence>
<proteinExistence type="predicted"/>
<dbReference type="OMA" id="GANNIRY"/>
<accession>N6U832</accession>
<feature type="domain" description="Reverse transcriptase" evidence="1">
    <location>
        <begin position="142"/>
        <end position="221"/>
    </location>
</feature>